<dbReference type="Proteomes" id="UP001164539">
    <property type="component" value="Chromosome 4"/>
</dbReference>
<evidence type="ECO:0000313" key="2">
    <source>
        <dbReference type="Proteomes" id="UP001164539"/>
    </source>
</evidence>
<evidence type="ECO:0000313" key="1">
    <source>
        <dbReference type="EMBL" id="KAJ4719499.1"/>
    </source>
</evidence>
<keyword evidence="2" id="KW-1185">Reference proteome</keyword>
<organism evidence="1 2">
    <name type="scientific">Melia azedarach</name>
    <name type="common">Chinaberry tree</name>
    <dbReference type="NCBI Taxonomy" id="155640"/>
    <lineage>
        <taxon>Eukaryota</taxon>
        <taxon>Viridiplantae</taxon>
        <taxon>Streptophyta</taxon>
        <taxon>Embryophyta</taxon>
        <taxon>Tracheophyta</taxon>
        <taxon>Spermatophyta</taxon>
        <taxon>Magnoliopsida</taxon>
        <taxon>eudicotyledons</taxon>
        <taxon>Gunneridae</taxon>
        <taxon>Pentapetalae</taxon>
        <taxon>rosids</taxon>
        <taxon>malvids</taxon>
        <taxon>Sapindales</taxon>
        <taxon>Meliaceae</taxon>
        <taxon>Melia</taxon>
    </lineage>
</organism>
<name>A0ACC1Y7U0_MELAZ</name>
<accession>A0ACC1Y7U0</accession>
<reference evidence="1 2" key="1">
    <citation type="journal article" date="2023" name="Science">
        <title>Complex scaffold remodeling in plant triterpene biosynthesis.</title>
        <authorList>
            <person name="De La Pena R."/>
            <person name="Hodgson H."/>
            <person name="Liu J.C."/>
            <person name="Stephenson M.J."/>
            <person name="Martin A.C."/>
            <person name="Owen C."/>
            <person name="Harkess A."/>
            <person name="Leebens-Mack J."/>
            <person name="Jimenez L.E."/>
            <person name="Osbourn A."/>
            <person name="Sattely E.S."/>
        </authorList>
    </citation>
    <scope>NUCLEOTIDE SEQUENCE [LARGE SCALE GENOMIC DNA]</scope>
    <source>
        <strain evidence="2">cv. JPN11</strain>
        <tissue evidence="1">Leaf</tissue>
    </source>
</reference>
<dbReference type="EMBL" id="CM051397">
    <property type="protein sequence ID" value="KAJ4719499.1"/>
    <property type="molecule type" value="Genomic_DNA"/>
</dbReference>
<gene>
    <name evidence="1" type="ORF">OWV82_007469</name>
</gene>
<comment type="caution">
    <text evidence="1">The sequence shown here is derived from an EMBL/GenBank/DDBJ whole genome shotgun (WGS) entry which is preliminary data.</text>
</comment>
<proteinExistence type="predicted"/>
<sequence>MASRFRFEKGSGSNEPERVNPQQHALAVAPLNSMPYIGPPTPPSDVVSTPPEQENDAGETVGPAMIFLPSHSTEEELDNILDATRNNNGVLLTGSAAMGQLGPIVGLVDIWESEDSYVFRVSLPGVSRDEKDFSCDVDPSGKITIKGVTTTGEKVVCKYSQVFTMMSQNMPPPGHFSVEFELPGPVNNHSFTGNFGIDGILEGIVKKS</sequence>
<protein>
    <submittedName>
        <fullName evidence="1">Alpha-crystallin domain-containing protein 22.3</fullName>
    </submittedName>
</protein>